<keyword evidence="1" id="KW-0812">Transmembrane</keyword>
<proteinExistence type="predicted"/>
<name>X1UVD0_9ZZZZ</name>
<gene>
    <name evidence="2" type="ORF">S12H4_46548</name>
</gene>
<dbReference type="NCBIfam" id="TIGR01760">
    <property type="entry name" value="tape_meas_TP901"/>
    <property type="match status" value="1"/>
</dbReference>
<reference evidence="2" key="1">
    <citation type="journal article" date="2014" name="Front. Microbiol.">
        <title>High frequency of phylogenetically diverse reductive dehalogenase-homologous genes in deep subseafloor sedimentary metagenomes.</title>
        <authorList>
            <person name="Kawai M."/>
            <person name="Futagami T."/>
            <person name="Toyoda A."/>
            <person name="Takaki Y."/>
            <person name="Nishi S."/>
            <person name="Hori S."/>
            <person name="Arai W."/>
            <person name="Tsubouchi T."/>
            <person name="Morono Y."/>
            <person name="Uchiyama I."/>
            <person name="Ito T."/>
            <person name="Fujiyama A."/>
            <person name="Inagaki F."/>
            <person name="Takami H."/>
        </authorList>
    </citation>
    <scope>NUCLEOTIDE SEQUENCE</scope>
    <source>
        <strain evidence="2">Expedition CK06-06</strain>
    </source>
</reference>
<evidence type="ECO:0000313" key="2">
    <source>
        <dbReference type="EMBL" id="GAJ03841.1"/>
    </source>
</evidence>
<feature type="transmembrane region" description="Helical" evidence="1">
    <location>
        <begin position="49"/>
        <end position="74"/>
    </location>
</feature>
<dbReference type="AlphaFoldDB" id="X1UVD0"/>
<dbReference type="EMBL" id="BARW01028891">
    <property type="protein sequence ID" value="GAJ03841.1"/>
    <property type="molecule type" value="Genomic_DNA"/>
</dbReference>
<dbReference type="InterPro" id="IPR010090">
    <property type="entry name" value="Phage_tape_meas"/>
</dbReference>
<evidence type="ECO:0000256" key="1">
    <source>
        <dbReference type="SAM" id="Phobius"/>
    </source>
</evidence>
<keyword evidence="1" id="KW-0472">Membrane</keyword>
<feature type="non-terminal residue" evidence="2">
    <location>
        <position position="253"/>
    </location>
</feature>
<organism evidence="2">
    <name type="scientific">marine sediment metagenome</name>
    <dbReference type="NCBI Taxonomy" id="412755"/>
    <lineage>
        <taxon>unclassified sequences</taxon>
        <taxon>metagenomes</taxon>
        <taxon>ecological metagenomes</taxon>
    </lineage>
</organism>
<accession>X1UVD0</accession>
<feature type="non-terminal residue" evidence="2">
    <location>
        <position position="1"/>
    </location>
</feature>
<protein>
    <submittedName>
        <fullName evidence="2">Uncharacterized protein</fullName>
    </submittedName>
</protein>
<feature type="transmembrane region" description="Helical" evidence="1">
    <location>
        <begin position="125"/>
        <end position="143"/>
    </location>
</feature>
<sequence>KAAAMALGDTEGYARSYALMLDSAGLTQEAFAKQSATLSFQLDRAKQSINVVAVTIGDVLMPAVGKIIAYVLTLTKRFREWAKVNKDNLETIVKWAAGLGVALAFLGPILIILPGLIVALGLLKIAFIPFLVGGVIITGIIALNKAYKELKKTLYLTPEEAKRMTLAELNESIEILMKSVDELETAIERAEFGDAKGKIATITINRWKKELEEAEIALDMACVARQELTDAQKEGVDVTEELSEIDKAMAEQR</sequence>
<comment type="caution">
    <text evidence="2">The sequence shown here is derived from an EMBL/GenBank/DDBJ whole genome shotgun (WGS) entry which is preliminary data.</text>
</comment>
<feature type="transmembrane region" description="Helical" evidence="1">
    <location>
        <begin position="95"/>
        <end position="119"/>
    </location>
</feature>
<keyword evidence="1" id="KW-1133">Transmembrane helix</keyword>